<dbReference type="OrthoDB" id="5428901at2759"/>
<organism evidence="2 3">
    <name type="scientific">Cytospora chrysosperma</name>
    <name type="common">Cytospora canker fungus</name>
    <name type="synonym">Sphaeria chrysosperma</name>
    <dbReference type="NCBI Taxonomy" id="252740"/>
    <lineage>
        <taxon>Eukaryota</taxon>
        <taxon>Fungi</taxon>
        <taxon>Dikarya</taxon>
        <taxon>Ascomycota</taxon>
        <taxon>Pezizomycotina</taxon>
        <taxon>Sordariomycetes</taxon>
        <taxon>Sordariomycetidae</taxon>
        <taxon>Diaporthales</taxon>
        <taxon>Cytosporaceae</taxon>
        <taxon>Cytospora</taxon>
    </lineage>
</organism>
<dbReference type="EMBL" id="LJZO01000039">
    <property type="protein sequence ID" value="ROV92158.1"/>
    <property type="molecule type" value="Genomic_DNA"/>
</dbReference>
<dbReference type="PANTHER" id="PTHR37544">
    <property type="entry name" value="SPRAY-RELATED"/>
    <property type="match status" value="1"/>
</dbReference>
<keyword evidence="1" id="KW-0812">Transmembrane</keyword>
<dbReference type="STRING" id="252740.A0A423VMB2"/>
<feature type="transmembrane region" description="Helical" evidence="1">
    <location>
        <begin position="691"/>
        <end position="710"/>
    </location>
</feature>
<feature type="transmembrane region" description="Helical" evidence="1">
    <location>
        <begin position="513"/>
        <end position="532"/>
    </location>
</feature>
<reference evidence="2 3" key="1">
    <citation type="submission" date="2015-09" db="EMBL/GenBank/DDBJ databases">
        <title>Host preference determinants of Valsa canker pathogens revealed by comparative genomics.</title>
        <authorList>
            <person name="Yin Z."/>
            <person name="Huang L."/>
        </authorList>
    </citation>
    <scope>NUCLEOTIDE SEQUENCE [LARGE SCALE GENOMIC DNA]</scope>
    <source>
        <strain evidence="2 3">YSFL</strain>
    </source>
</reference>
<protein>
    <submittedName>
        <fullName evidence="2">Uncharacterized protein</fullName>
    </submittedName>
</protein>
<dbReference type="AlphaFoldDB" id="A0A423VMB2"/>
<feature type="transmembrane region" description="Helical" evidence="1">
    <location>
        <begin position="792"/>
        <end position="811"/>
    </location>
</feature>
<feature type="transmembrane region" description="Helical" evidence="1">
    <location>
        <begin position="646"/>
        <end position="671"/>
    </location>
</feature>
<dbReference type="PANTHER" id="PTHR37544:SF3">
    <property type="entry name" value="SPRAY"/>
    <property type="match status" value="1"/>
</dbReference>
<name>A0A423VMB2_CYTCH</name>
<accession>A0A423VMB2</accession>
<proteinExistence type="predicted"/>
<dbReference type="Gene3D" id="2.160.20.50">
    <property type="entry name" value="Insect antifreeze protein"/>
    <property type="match status" value="1"/>
</dbReference>
<dbReference type="Proteomes" id="UP000284375">
    <property type="component" value="Unassembled WGS sequence"/>
</dbReference>
<dbReference type="InterPro" id="IPR021840">
    <property type="entry name" value="DUF3433"/>
</dbReference>
<sequence length="864" mass="93293">MPDIAEATAYADNGRYTNTSTTSPMILSNSQNSYDSGHATILSSPTSPTTKANATATDAGSANLQLTADCVVANVCLTEAGCLTWARCLGVAKCLAAAKCPGGDECPKETACLEIDTCLAGTGCLAELVPYDPGTTRGFIAPSGGDEVPDRPEHGNGQGAPFQARQDRYLKIGPGPNKRFQKVAFDQAIDHWSEDMLSPVATAISQGTAEEKTSSVKVAQEMKAWDPSEARIQQITADFEGPGPFQAGKRTLEGSTGIFQPTTTVSSEGHRRDVTVIQQTQAWSSSRITAQQTTTNADGQSIVQTPEALPRNASVVQSFVSARSGETLATVSTLMPPVTTTSAPFVLHGKPSLTNEWAGTSTPTFTALANSSSNTSDTNANNTVIGYRLDLKGYILGTFLPTILAVLVAFFVKLISINARLMQPFHTLATADGVHGATPDSSMFLRFDRWIGAISIPLAIKRRQPVIAISDLLVLGAALLAPMAAETVSVHVPDDCQLYCMGTLGVSVTVGRILEALMVTMAALLIALIVLLSGCRWRTGVHQNPWSVAGMASLCLDPGIRRRLQSIPRGLDGSVEDVTILNVLKENRYALGHFRTTSDTGNITHRGYGVVVAGHGRVSKQLIQREECRKDDAKGSRAAHNRTQPFVLLTWWARCLLIFILSCVLVMLTYYENTYGDTGFERFMESEGFGVNFLFTAIGVVTGGCIETIFRSVAIISPYLQLSSKTLPAEQSILLSPPTNAFYGIYSAIRQRHLFLGVISFTAILGELVLPVTLSHVPFSPMETYDTQLACAWLSIAILALMILVLVASFFKTWPHMPVDPRTVAGAMFYVCDSWMLESLQDLSTMGKKDRDLELRYRRLRYGL</sequence>
<keyword evidence="3" id="KW-1185">Reference proteome</keyword>
<feature type="transmembrane region" description="Helical" evidence="1">
    <location>
        <begin position="466"/>
        <end position="485"/>
    </location>
</feature>
<keyword evidence="1" id="KW-1133">Transmembrane helix</keyword>
<evidence type="ECO:0000313" key="2">
    <source>
        <dbReference type="EMBL" id="ROV92158.1"/>
    </source>
</evidence>
<evidence type="ECO:0000256" key="1">
    <source>
        <dbReference type="SAM" id="Phobius"/>
    </source>
</evidence>
<dbReference type="Pfam" id="PF11915">
    <property type="entry name" value="DUF3433"/>
    <property type="match status" value="2"/>
</dbReference>
<keyword evidence="1" id="KW-0472">Membrane</keyword>
<feature type="transmembrane region" description="Helical" evidence="1">
    <location>
        <begin position="754"/>
        <end position="772"/>
    </location>
</feature>
<feature type="transmembrane region" description="Helical" evidence="1">
    <location>
        <begin position="394"/>
        <end position="415"/>
    </location>
</feature>
<comment type="caution">
    <text evidence="2">The sequence shown here is derived from an EMBL/GenBank/DDBJ whole genome shotgun (WGS) entry which is preliminary data.</text>
</comment>
<gene>
    <name evidence="2" type="ORF">VSDG_07492</name>
</gene>
<evidence type="ECO:0000313" key="3">
    <source>
        <dbReference type="Proteomes" id="UP000284375"/>
    </source>
</evidence>